<dbReference type="GO" id="GO:0005524">
    <property type="term" value="F:ATP binding"/>
    <property type="evidence" value="ECO:0007669"/>
    <property type="project" value="UniProtKB-UniRule"/>
</dbReference>
<organism evidence="10 11">
    <name type="scientific">Salibacterium salarium</name>
    <dbReference type="NCBI Taxonomy" id="284579"/>
    <lineage>
        <taxon>Bacteria</taxon>
        <taxon>Bacillati</taxon>
        <taxon>Bacillota</taxon>
        <taxon>Bacilli</taxon>
        <taxon>Bacillales</taxon>
        <taxon>Bacillaceae</taxon>
    </lineage>
</organism>
<dbReference type="Gene3D" id="3.40.50.300">
    <property type="entry name" value="P-loop containing nucleotide triphosphate hydrolases"/>
    <property type="match status" value="2"/>
</dbReference>
<dbReference type="NCBIfam" id="TIGR00573">
    <property type="entry name" value="dnaq"/>
    <property type="match status" value="1"/>
</dbReference>
<dbReference type="InterPro" id="IPR014001">
    <property type="entry name" value="Helicase_ATP-bd"/>
</dbReference>
<dbReference type="PROSITE" id="PS51192">
    <property type="entry name" value="HELICASE_ATP_BIND_1"/>
    <property type="match status" value="1"/>
</dbReference>
<dbReference type="Gene3D" id="3.30.420.10">
    <property type="entry name" value="Ribonuclease H-like superfamily/Ribonuclease H"/>
    <property type="match status" value="1"/>
</dbReference>
<feature type="binding site" evidence="6">
    <location>
        <begin position="283"/>
        <end position="290"/>
    </location>
    <ligand>
        <name>ATP</name>
        <dbReference type="ChEBI" id="CHEBI:30616"/>
    </ligand>
</feature>
<dbReference type="SMART" id="SM00487">
    <property type="entry name" value="DEXDc"/>
    <property type="match status" value="1"/>
</dbReference>
<dbReference type="GO" id="GO:0016818">
    <property type="term" value="F:hydrolase activity, acting on acid anhydrides, in phosphorus-containing anhydrides"/>
    <property type="evidence" value="ECO:0007669"/>
    <property type="project" value="InterPro"/>
</dbReference>
<dbReference type="GO" id="GO:0008408">
    <property type="term" value="F:3'-5' exonuclease activity"/>
    <property type="evidence" value="ECO:0007669"/>
    <property type="project" value="UniProtKB-UniRule"/>
</dbReference>
<dbReference type="Pfam" id="PF00929">
    <property type="entry name" value="RNase_T"/>
    <property type="match status" value="1"/>
</dbReference>
<evidence type="ECO:0000256" key="6">
    <source>
        <dbReference type="HAMAP-Rule" id="MF_02206"/>
    </source>
</evidence>
<gene>
    <name evidence="6 7 10" type="primary">dinG</name>
    <name evidence="10" type="ORF">D7Z54_10730</name>
</gene>
<name>A0A3R9P5U3_9BACI</name>
<protein>
    <recommendedName>
        <fullName evidence="6 7">3'-5' exonuclease DinG</fullName>
        <ecNumber evidence="6 7">3.1.-.-</ecNumber>
    </recommendedName>
</protein>
<dbReference type="SUPFAM" id="SSF52540">
    <property type="entry name" value="P-loop containing nucleoside triphosphate hydrolases"/>
    <property type="match status" value="1"/>
</dbReference>
<dbReference type="InterPro" id="IPR006054">
    <property type="entry name" value="DnaQ"/>
</dbReference>
<dbReference type="Pfam" id="PF04851">
    <property type="entry name" value="ResIII"/>
    <property type="match status" value="1"/>
</dbReference>
<comment type="similarity">
    <text evidence="6 7">Belongs to the helicase family. DinG subfamily. Type 2 sub-subfamily.</text>
</comment>
<dbReference type="InterPro" id="IPR006555">
    <property type="entry name" value="ATP-dep_Helicase_C"/>
</dbReference>
<evidence type="ECO:0000256" key="7">
    <source>
        <dbReference type="RuleBase" id="RU364106"/>
    </source>
</evidence>
<dbReference type="InterPro" id="IPR013520">
    <property type="entry name" value="Ribonucl_H"/>
</dbReference>
<dbReference type="InterPro" id="IPR036397">
    <property type="entry name" value="RNaseH_sf"/>
</dbReference>
<proteinExistence type="inferred from homology"/>
<dbReference type="InterPro" id="IPR012337">
    <property type="entry name" value="RNaseH-like_sf"/>
</dbReference>
<keyword evidence="4 6" id="KW-0269">Exonuclease</keyword>
<evidence type="ECO:0000259" key="9">
    <source>
        <dbReference type="PROSITE" id="PS51193"/>
    </source>
</evidence>
<comment type="caution">
    <text evidence="10">The sequence shown here is derived from an EMBL/GenBank/DDBJ whole genome shotgun (WGS) entry which is preliminary data.</text>
</comment>
<dbReference type="Pfam" id="PF13307">
    <property type="entry name" value="Helicase_C_2"/>
    <property type="match status" value="1"/>
</dbReference>
<keyword evidence="5 6" id="KW-0067">ATP-binding</keyword>
<dbReference type="SMART" id="SM00479">
    <property type="entry name" value="EXOIII"/>
    <property type="match status" value="1"/>
</dbReference>
<reference evidence="10 11" key="1">
    <citation type="submission" date="2018-10" db="EMBL/GenBank/DDBJ databases">
        <title>Draft genome sequence of Bacillus salarius IM0101, isolated from a hypersaline soil in Inner Mongolia, China.</title>
        <authorList>
            <person name="Yamprayoonswat W."/>
            <person name="Boonvisut S."/>
            <person name="Jumpathong W."/>
            <person name="Sittihan S."/>
            <person name="Ruangsuj P."/>
            <person name="Wanthongcharoen S."/>
            <person name="Thongpramul N."/>
            <person name="Pimmason S."/>
            <person name="Yu B."/>
            <person name="Yasawong M."/>
        </authorList>
    </citation>
    <scope>NUCLEOTIDE SEQUENCE [LARGE SCALE GENOMIC DNA]</scope>
    <source>
        <strain evidence="10 11">IM0101</strain>
    </source>
</reference>
<dbReference type="InterPro" id="IPR006935">
    <property type="entry name" value="Helicase/UvrB_N"/>
</dbReference>
<dbReference type="FunFam" id="3.30.420.10:FF:000045">
    <property type="entry name" value="3'-5' exonuclease DinG"/>
    <property type="match status" value="1"/>
</dbReference>
<dbReference type="PANTHER" id="PTHR11472">
    <property type="entry name" value="DNA REPAIR DEAD HELICASE RAD3/XP-D SUBFAMILY MEMBER"/>
    <property type="match status" value="1"/>
</dbReference>
<dbReference type="EMBL" id="RBVX01000008">
    <property type="protein sequence ID" value="RSL33433.1"/>
    <property type="molecule type" value="Genomic_DNA"/>
</dbReference>
<dbReference type="Proteomes" id="UP000275076">
    <property type="component" value="Unassembled WGS sequence"/>
</dbReference>
<evidence type="ECO:0000256" key="1">
    <source>
        <dbReference type="ARBA" id="ARBA00022722"/>
    </source>
</evidence>
<dbReference type="GO" id="GO:0003677">
    <property type="term" value="F:DNA binding"/>
    <property type="evidence" value="ECO:0007669"/>
    <property type="project" value="InterPro"/>
</dbReference>
<comment type="function">
    <text evidence="6 7">3'-5' exonuclease.</text>
</comment>
<feature type="short sequence motif" description="DEAH box" evidence="6">
    <location>
        <begin position="463"/>
        <end position="466"/>
    </location>
</feature>
<dbReference type="HAMAP" id="MF_02206">
    <property type="entry name" value="DinG_exonucl"/>
    <property type="match status" value="1"/>
</dbReference>
<keyword evidence="11" id="KW-1185">Reference proteome</keyword>
<dbReference type="SMART" id="SM00491">
    <property type="entry name" value="HELICc2"/>
    <property type="match status" value="1"/>
</dbReference>
<accession>A0A3R9P5U3</accession>
<dbReference type="InterPro" id="IPR045028">
    <property type="entry name" value="DinG/Rad3-like"/>
</dbReference>
<dbReference type="PROSITE" id="PS51193">
    <property type="entry name" value="HELICASE_ATP_BIND_2"/>
    <property type="match status" value="1"/>
</dbReference>
<evidence type="ECO:0000256" key="5">
    <source>
        <dbReference type="ARBA" id="ARBA00022840"/>
    </source>
</evidence>
<dbReference type="InterPro" id="IPR027417">
    <property type="entry name" value="P-loop_NTPase"/>
</dbReference>
<evidence type="ECO:0000259" key="8">
    <source>
        <dbReference type="PROSITE" id="PS51192"/>
    </source>
</evidence>
<dbReference type="GO" id="GO:0003678">
    <property type="term" value="F:DNA helicase activity"/>
    <property type="evidence" value="ECO:0007669"/>
    <property type="project" value="TreeGrafter"/>
</dbReference>
<dbReference type="CDD" id="cd06127">
    <property type="entry name" value="DEDDh"/>
    <property type="match status" value="1"/>
</dbReference>
<dbReference type="SUPFAM" id="SSF53098">
    <property type="entry name" value="Ribonuclease H-like"/>
    <property type="match status" value="1"/>
</dbReference>
<dbReference type="AlphaFoldDB" id="A0A3R9P5U3"/>
<dbReference type="NCBIfam" id="TIGR01407">
    <property type="entry name" value="dinG_rel"/>
    <property type="match status" value="1"/>
</dbReference>
<dbReference type="PANTHER" id="PTHR11472:SF34">
    <property type="entry name" value="REGULATOR OF TELOMERE ELONGATION HELICASE 1"/>
    <property type="match status" value="1"/>
</dbReference>
<keyword evidence="1 6" id="KW-0540">Nuclease</keyword>
<dbReference type="InterPro" id="IPR006310">
    <property type="entry name" value="DinG"/>
</dbReference>
<keyword evidence="10" id="KW-0347">Helicase</keyword>
<keyword evidence="3 6" id="KW-0378">Hydrolase</keyword>
<dbReference type="InterPro" id="IPR014013">
    <property type="entry name" value="Helic_SF1/SF2_ATP-bd_DinG/Rad3"/>
</dbReference>
<dbReference type="OrthoDB" id="9803913at2"/>
<evidence type="ECO:0000256" key="4">
    <source>
        <dbReference type="ARBA" id="ARBA00022839"/>
    </source>
</evidence>
<keyword evidence="2 6" id="KW-0547">Nucleotide-binding</keyword>
<dbReference type="GO" id="GO:0006260">
    <property type="term" value="P:DNA replication"/>
    <property type="evidence" value="ECO:0007669"/>
    <property type="project" value="InterPro"/>
</dbReference>
<evidence type="ECO:0000256" key="2">
    <source>
        <dbReference type="ARBA" id="ARBA00022741"/>
    </source>
</evidence>
<feature type="domain" description="Helicase ATP-binding" evidence="9">
    <location>
        <begin position="248"/>
        <end position="512"/>
    </location>
</feature>
<sequence>MPRKFVVIDTETTGNAPKKGDRIIQIGVSVVEGNRVTETFSSFVNPFKHIPVFIQQLTGIDDEDVADAPSFTEIAPKILDLLEDAYFVAHNVPFDLNFINQELQDAGFSPFVGKVIDTVECARILYPSAPGYQLSQLAEWLEITHVRPHQADSDAIVTASLLIMLLNKLENLPQRTLKWLGSLASGLESDIEQWIKERKNEKIRWSVEDEDFVEEFKGIALKKTSTTETSYKKENLEGESSFFSQNGRLASNWNQYEHRPAQEQMSTEVKEAFENRHHALIEAGTGIGKTIAYLVPALYYSKKTGRNVVISTHTITLQEQLMQKEIPLLQATVPFSFHTVLLKGKSHYLCLRKFKQLLTTAPSTYEEVLGLSQILIWILETDTGDVEEINIAGGSASTFWEKVCTDDSVFSKASQPWTSRNFYERAKEKANKADLLITNHALLFADIKKEDRLLPPYKHVVVDEAHHLDELASKNLGDQINYFYLNQVLHRIGVLDKTGLFQQLFVYEQSIDYFFSSAWYQRREDYFTLLKYEMDELFRMLHQFCRNQSIQKRTDVGKLSIRYNPGREDSPEWRAIKDSVKRILVLFEEEETAWLSFYDHLSHLVRPASNEEGMLYDFKTAVEQIEGICESLVSLLLEEDDNFVYWMEVDNKGAANATYLYTRPVDVSDLLADRFFAEKDSIILTSAALTIKDSFSYVIQKWGLADFGPSKLQLTSTYSFDKQAKLLVPEDMALIKDGEKDFIMETAEFIYHAASITEGKMLVLFTSFDMLRKTYHQLKKWDEESDFALIAQGVKSGSRSKLMKTFKQHEQAILLGTNAFWEGIDIPGEDLSCLVIVRLPFPPPDEPQTQARIEQVKKEGKSAFSHVTLPQAVLRFKQGFGRLIRHKNDKGVVVVLDRRILQSNYGSDFIQSLPQLPIVQKPSDDILNEMATFFYEK</sequence>
<dbReference type="RefSeq" id="WP_125555838.1">
    <property type="nucleotide sequence ID" value="NZ_RBVX01000008.1"/>
</dbReference>
<dbReference type="EC" id="3.1.-.-" evidence="6 7"/>
<dbReference type="GO" id="GO:0003887">
    <property type="term" value="F:DNA-directed DNA polymerase activity"/>
    <property type="evidence" value="ECO:0007669"/>
    <property type="project" value="InterPro"/>
</dbReference>
<feature type="domain" description="Helicase ATP-binding" evidence="8">
    <location>
        <begin position="270"/>
        <end position="537"/>
    </location>
</feature>
<dbReference type="NCBIfam" id="NF005981">
    <property type="entry name" value="PRK08074.1"/>
    <property type="match status" value="1"/>
</dbReference>
<evidence type="ECO:0000313" key="10">
    <source>
        <dbReference type="EMBL" id="RSL33433.1"/>
    </source>
</evidence>
<evidence type="ECO:0000313" key="11">
    <source>
        <dbReference type="Proteomes" id="UP000275076"/>
    </source>
</evidence>
<evidence type="ECO:0000256" key="3">
    <source>
        <dbReference type="ARBA" id="ARBA00022801"/>
    </source>
</evidence>